<organism evidence="1 2">
    <name type="scientific">Antarcticirhabdus aurantiaca</name>
    <dbReference type="NCBI Taxonomy" id="2606717"/>
    <lineage>
        <taxon>Bacteria</taxon>
        <taxon>Pseudomonadati</taxon>
        <taxon>Pseudomonadota</taxon>
        <taxon>Alphaproteobacteria</taxon>
        <taxon>Hyphomicrobiales</taxon>
        <taxon>Aurantimonadaceae</taxon>
        <taxon>Antarcticirhabdus</taxon>
    </lineage>
</organism>
<sequence length="156" mass="17679">MAVDDPAAPGMRVNELVEVGTWVRLRRDPCGFGSIGIIVRREATYVIVQTDGTPPSGLAATRQDFLILEDQAPPHDFFPMRKKLPYGAFILADGSQVLLNRDYEPLVHRRPGEADRPWPRDKPIDYVREVRFYTPSNGPWRSGEAYMECLMILHGI</sequence>
<dbReference type="Proteomes" id="UP001163223">
    <property type="component" value="Chromosome"/>
</dbReference>
<accession>A0ACD4NR98</accession>
<name>A0ACD4NR98_9HYPH</name>
<proteinExistence type="predicted"/>
<evidence type="ECO:0000313" key="1">
    <source>
        <dbReference type="EMBL" id="WAJ29470.1"/>
    </source>
</evidence>
<gene>
    <name evidence="1" type="ORF">OXU80_04325</name>
</gene>
<evidence type="ECO:0000313" key="2">
    <source>
        <dbReference type="Proteomes" id="UP001163223"/>
    </source>
</evidence>
<protein>
    <submittedName>
        <fullName evidence="1">Uncharacterized protein</fullName>
    </submittedName>
</protein>
<dbReference type="EMBL" id="CP113520">
    <property type="protein sequence ID" value="WAJ29470.1"/>
    <property type="molecule type" value="Genomic_DNA"/>
</dbReference>
<reference evidence="1" key="1">
    <citation type="submission" date="2022-11" db="EMBL/GenBank/DDBJ databases">
        <title>beta-Carotene-producing bacterium, Jeongeuplla avenae sp. nov., alleviates the salt stress of Arabidopsis seedlings.</title>
        <authorList>
            <person name="Jiang L."/>
            <person name="Lee J."/>
        </authorList>
    </citation>
    <scope>NUCLEOTIDE SEQUENCE</scope>
    <source>
        <strain evidence="1">DY_R2A_6</strain>
    </source>
</reference>
<keyword evidence="2" id="KW-1185">Reference proteome</keyword>